<organism evidence="1 2">
    <name type="scientific">Halomonas koreensis</name>
    <dbReference type="NCBI Taxonomy" id="245385"/>
    <lineage>
        <taxon>Bacteria</taxon>
        <taxon>Pseudomonadati</taxon>
        <taxon>Pseudomonadota</taxon>
        <taxon>Gammaproteobacteria</taxon>
        <taxon>Oceanospirillales</taxon>
        <taxon>Halomonadaceae</taxon>
        <taxon>Halomonas</taxon>
    </lineage>
</organism>
<gene>
    <name evidence="1" type="ORF">QC818_10870</name>
</gene>
<dbReference type="EMBL" id="JARWAK010000008">
    <property type="protein sequence ID" value="MDR5867292.1"/>
    <property type="molecule type" value="Genomic_DNA"/>
</dbReference>
<protein>
    <submittedName>
        <fullName evidence="1">Phage portal protein</fullName>
    </submittedName>
</protein>
<keyword evidence="2" id="KW-1185">Reference proteome</keyword>
<name>A0ABU1G2X4_9GAMM</name>
<proteinExistence type="predicted"/>
<sequence length="498" mass="55624">MTATVKPRIRMTMRGGQLVPMRAQASYEGASSSRRMAGKGTVVSGPNGPIARSLPLLWSRSHNAIRNNAYAQSAKEKHISNLVGTGIKPQWGDPEIQALWDRWVAECDADGIDNFYGLQALAAGSQFEAGEALARIRFRRSSDGLSVPMQLQLIEPEHLDPNFSRAFGGRLIKMGIEFDGIGRRTAYHLWRFHPHEKLTSELNERVPVPADNVVHMFRRTRPGQLRGVPELTSVIVRLYEIDEMQDATLARQKLGQLFGTFVHRKTAHDPEDDGPTFGELVSAPGDIEPLDEFTPGGIHYLEDDEQVTFSNPPDIQGQYTEWLRSELLAVAAGAGITYEQLTGDLKGVNYSSIRAGVIEFRRRAEALQAMLIVHQWCKRIAAKWLDVAVTSGALVRPDYWRNRARYLAIDWIAPKWEWVDPLKEVTADLMEVRAGFAPRSEKAGERGWALDQLDAEIAKSHQSADDNGLVFDSDPRRVNKSGALHQALQTLADTEEED</sequence>
<comment type="caution">
    <text evidence="1">The sequence shown here is derived from an EMBL/GenBank/DDBJ whole genome shotgun (WGS) entry which is preliminary data.</text>
</comment>
<accession>A0ABU1G2X4</accession>
<reference evidence="1 2" key="1">
    <citation type="submission" date="2023-04" db="EMBL/GenBank/DDBJ databases">
        <title>A long-awaited taxogenomic arrangement of the family Halomonadaceae.</title>
        <authorList>
            <person name="De La Haba R."/>
            <person name="Chuvochina M."/>
            <person name="Wittouck S."/>
            <person name="Arahal D.R."/>
            <person name="Sanchez-Porro C."/>
            <person name="Hugenholtz P."/>
            <person name="Ventosa A."/>
        </authorList>
    </citation>
    <scope>NUCLEOTIDE SEQUENCE [LARGE SCALE GENOMIC DNA]</scope>
    <source>
        <strain evidence="1 2">DSM 23530</strain>
    </source>
</reference>
<dbReference type="Pfam" id="PF05136">
    <property type="entry name" value="Phage_portal_2"/>
    <property type="match status" value="1"/>
</dbReference>
<dbReference type="InterPro" id="IPR006429">
    <property type="entry name" value="Phage_lambda_portal"/>
</dbReference>
<dbReference type="Proteomes" id="UP001264519">
    <property type="component" value="Unassembled WGS sequence"/>
</dbReference>
<dbReference type="NCBIfam" id="TIGR01539">
    <property type="entry name" value="portal_lambda"/>
    <property type="match status" value="1"/>
</dbReference>
<dbReference type="RefSeq" id="WP_309652885.1">
    <property type="nucleotide sequence ID" value="NZ_JARWAK010000008.1"/>
</dbReference>
<evidence type="ECO:0000313" key="1">
    <source>
        <dbReference type="EMBL" id="MDR5867292.1"/>
    </source>
</evidence>
<evidence type="ECO:0000313" key="2">
    <source>
        <dbReference type="Proteomes" id="UP001264519"/>
    </source>
</evidence>